<dbReference type="PANTHER" id="PTHR45718:SF4">
    <property type="entry name" value="TRANSCRIPTIONAL ACTIVATOR CUBITUS INTERRUPTUS"/>
    <property type="match status" value="1"/>
</dbReference>
<reference evidence="11" key="1">
    <citation type="submission" date="2016-02" db="EMBL/GenBank/DDBJ databases">
        <title>Comparative genomics of biotechnologically important yeasts.</title>
        <authorList>
            <consortium name="DOE Joint Genome Institute"/>
            <person name="Riley R."/>
            <person name="Haridas S."/>
            <person name="Wolfe K.H."/>
            <person name="Lopes M.R."/>
            <person name="Hittinger C.T."/>
            <person name="Goker M."/>
            <person name="Salamov A."/>
            <person name="Wisecaver J."/>
            <person name="Long T.M."/>
            <person name="Aerts A.L."/>
            <person name="Barry K."/>
            <person name="Choi C."/>
            <person name="Clum A."/>
            <person name="Coughlan A.Y."/>
            <person name="Deshpande S."/>
            <person name="Douglass A.P."/>
            <person name="Hanson S.J."/>
            <person name="Klenk H.-P."/>
            <person name="Labutti K."/>
            <person name="Lapidus A."/>
            <person name="Lindquist E."/>
            <person name="Lipzen A."/>
            <person name="Meier-Kolthoff J.P."/>
            <person name="Ohm R.A."/>
            <person name="Otillar R.P."/>
            <person name="Pangilinan J."/>
            <person name="Peng Y."/>
            <person name="Rokas A."/>
            <person name="Rosa C.A."/>
            <person name="Scheuner C."/>
            <person name="Sibirny A.A."/>
            <person name="Slot J.C."/>
            <person name="Stielow J.B."/>
            <person name="Sun H."/>
            <person name="Kurtzman C.P."/>
            <person name="Blackwell M."/>
            <person name="Jeffries T.W."/>
            <person name="Grigoriev I.V."/>
        </authorList>
    </citation>
    <scope>NUCLEOTIDE SEQUENCE [LARGE SCALE GENOMIC DNA]</scope>
    <source>
        <strain evidence="11">NRRL Y-17796</strain>
    </source>
</reference>
<feature type="compositionally biased region" description="Basic and acidic residues" evidence="8">
    <location>
        <begin position="127"/>
        <end position="140"/>
    </location>
</feature>
<dbReference type="GO" id="GO:0000978">
    <property type="term" value="F:RNA polymerase II cis-regulatory region sequence-specific DNA binding"/>
    <property type="evidence" value="ECO:0007669"/>
    <property type="project" value="TreeGrafter"/>
</dbReference>
<dbReference type="InterPro" id="IPR056436">
    <property type="entry name" value="Znf-C2H2_ZIC1-5/GLI1-3-like"/>
</dbReference>
<proteinExistence type="predicted"/>
<keyword evidence="3" id="KW-0677">Repeat</keyword>
<keyword evidence="11" id="KW-1185">Reference proteome</keyword>
<dbReference type="AlphaFoldDB" id="A0A1E4TAW0"/>
<evidence type="ECO:0000256" key="8">
    <source>
        <dbReference type="SAM" id="MobiDB-lite"/>
    </source>
</evidence>
<evidence type="ECO:0000313" key="10">
    <source>
        <dbReference type="EMBL" id="ODV88915.1"/>
    </source>
</evidence>
<evidence type="ECO:0000313" key="11">
    <source>
        <dbReference type="Proteomes" id="UP000095023"/>
    </source>
</evidence>
<keyword evidence="5" id="KW-0862">Zinc</keyword>
<dbReference type="Pfam" id="PF00096">
    <property type="entry name" value="zf-C2H2"/>
    <property type="match status" value="1"/>
</dbReference>
<sequence>MDEPDYNPVDDFTDVSSDSDSDIPGDSDSDDSFSDSYPCEWDRCTKVFSSGDDLVHHVAEDHSISKLTVLECLWRSCNRRGVLQTARFALVTHLRSHTGERPFQCHVPECARSFSRSDALAKHLRTIHELDNQRPSDPPRKPHATNTKKPPVSITEEGKIVSSIAMLDKNASTIAMPAELLPYVKAQLKVRSEENLGKVHDPFVDPVVRYLDVLTSPAIDTTQTNQESLSMPVPSSTVPLYIANPQQHFNEFAGLPSEQEIDQMSLNELFTLHAELEAAEKSHYEKLNDLSTKYAKVRSQLWSEWKAKEALLADTIKESILGEEGGKEDLNYLFD</sequence>
<feature type="domain" description="C2H2-type" evidence="9">
    <location>
        <begin position="75"/>
        <end position="102"/>
    </location>
</feature>
<dbReference type="EMBL" id="KV453843">
    <property type="protein sequence ID" value="ODV88915.1"/>
    <property type="molecule type" value="Genomic_DNA"/>
</dbReference>
<keyword evidence="2" id="KW-0479">Metal-binding</keyword>
<dbReference type="Pfam" id="PF23561">
    <property type="entry name" value="zf-C2H2_15"/>
    <property type="match status" value="1"/>
</dbReference>
<dbReference type="InterPro" id="IPR013087">
    <property type="entry name" value="Znf_C2H2_type"/>
</dbReference>
<evidence type="ECO:0000256" key="1">
    <source>
        <dbReference type="ARBA" id="ARBA00004123"/>
    </source>
</evidence>
<evidence type="ECO:0000256" key="7">
    <source>
        <dbReference type="PROSITE-ProRule" id="PRU00042"/>
    </source>
</evidence>
<evidence type="ECO:0000256" key="5">
    <source>
        <dbReference type="ARBA" id="ARBA00022833"/>
    </source>
</evidence>
<gene>
    <name evidence="10" type="ORF">CANCADRAFT_45398</name>
</gene>
<dbReference type="SMART" id="SM00355">
    <property type="entry name" value="ZnF_C2H2"/>
    <property type="match status" value="3"/>
</dbReference>
<evidence type="ECO:0000259" key="9">
    <source>
        <dbReference type="PROSITE" id="PS50157"/>
    </source>
</evidence>
<dbReference type="OrthoDB" id="3214149at2759"/>
<feature type="compositionally biased region" description="Acidic residues" evidence="8">
    <location>
        <begin position="11"/>
        <end position="33"/>
    </location>
</feature>
<dbReference type="GO" id="GO:0008270">
    <property type="term" value="F:zinc ion binding"/>
    <property type="evidence" value="ECO:0007669"/>
    <property type="project" value="UniProtKB-KW"/>
</dbReference>
<dbReference type="Pfam" id="PF21816">
    <property type="entry name" value="Zap1_zf1"/>
    <property type="match status" value="1"/>
</dbReference>
<keyword evidence="6" id="KW-0539">Nucleus</keyword>
<dbReference type="GO" id="GO:0005634">
    <property type="term" value="C:nucleus"/>
    <property type="evidence" value="ECO:0007669"/>
    <property type="project" value="UniProtKB-SubCell"/>
</dbReference>
<dbReference type="PROSITE" id="PS00028">
    <property type="entry name" value="ZINC_FINGER_C2H2_1"/>
    <property type="match status" value="2"/>
</dbReference>
<feature type="domain" description="C2H2-type" evidence="9">
    <location>
        <begin position="37"/>
        <end position="67"/>
    </location>
</feature>
<protein>
    <recommendedName>
        <fullName evidence="9">C2H2-type domain-containing protein</fullName>
    </recommendedName>
</protein>
<dbReference type="Proteomes" id="UP000095023">
    <property type="component" value="Unassembled WGS sequence"/>
</dbReference>
<dbReference type="GO" id="GO:0000981">
    <property type="term" value="F:DNA-binding transcription factor activity, RNA polymerase II-specific"/>
    <property type="evidence" value="ECO:0007669"/>
    <property type="project" value="TreeGrafter"/>
</dbReference>
<evidence type="ECO:0000256" key="4">
    <source>
        <dbReference type="ARBA" id="ARBA00022771"/>
    </source>
</evidence>
<evidence type="ECO:0000256" key="2">
    <source>
        <dbReference type="ARBA" id="ARBA00022723"/>
    </source>
</evidence>
<feature type="region of interest" description="Disordered" evidence="8">
    <location>
        <begin position="1"/>
        <end position="34"/>
    </location>
</feature>
<dbReference type="InterPro" id="IPR043359">
    <property type="entry name" value="GLI-like"/>
</dbReference>
<dbReference type="SUPFAM" id="SSF57667">
    <property type="entry name" value="beta-beta-alpha zinc fingers"/>
    <property type="match status" value="2"/>
</dbReference>
<dbReference type="InterPro" id="IPR048420">
    <property type="entry name" value="Zap1-like_Znf1"/>
</dbReference>
<evidence type="ECO:0000256" key="6">
    <source>
        <dbReference type="ARBA" id="ARBA00023242"/>
    </source>
</evidence>
<evidence type="ECO:0000256" key="3">
    <source>
        <dbReference type="ARBA" id="ARBA00022737"/>
    </source>
</evidence>
<dbReference type="PROSITE" id="PS50157">
    <property type="entry name" value="ZINC_FINGER_C2H2_2"/>
    <property type="match status" value="3"/>
</dbReference>
<dbReference type="PANTHER" id="PTHR45718">
    <property type="entry name" value="TRANSCRIPTIONAL ACTIVATOR CUBITUS INTERRUPTUS"/>
    <property type="match status" value="1"/>
</dbReference>
<name>A0A1E4TAW0_9ASCO</name>
<accession>A0A1E4TAW0</accession>
<organism evidence="10 11">
    <name type="scientific">Tortispora caseinolytica NRRL Y-17796</name>
    <dbReference type="NCBI Taxonomy" id="767744"/>
    <lineage>
        <taxon>Eukaryota</taxon>
        <taxon>Fungi</taxon>
        <taxon>Dikarya</taxon>
        <taxon>Ascomycota</taxon>
        <taxon>Saccharomycotina</taxon>
        <taxon>Trigonopsidomycetes</taxon>
        <taxon>Trigonopsidales</taxon>
        <taxon>Trigonopsidaceae</taxon>
        <taxon>Tortispora</taxon>
    </lineage>
</organism>
<dbReference type="InterPro" id="IPR036236">
    <property type="entry name" value="Znf_C2H2_sf"/>
</dbReference>
<keyword evidence="4 7" id="KW-0863">Zinc-finger</keyword>
<comment type="subcellular location">
    <subcellularLocation>
        <location evidence="1">Nucleus</location>
    </subcellularLocation>
</comment>
<feature type="region of interest" description="Disordered" evidence="8">
    <location>
        <begin position="127"/>
        <end position="153"/>
    </location>
</feature>
<feature type="domain" description="C2H2-type" evidence="9">
    <location>
        <begin position="103"/>
        <end position="133"/>
    </location>
</feature>
<dbReference type="Gene3D" id="3.30.160.60">
    <property type="entry name" value="Classic Zinc Finger"/>
    <property type="match status" value="3"/>
</dbReference>
<dbReference type="FunFam" id="3.30.160.60:FF:000201">
    <property type="entry name" value="C2H2 finger domain protein (Gli3)"/>
    <property type="match status" value="1"/>
</dbReference>